<keyword evidence="3" id="KW-1185">Reference proteome</keyword>
<dbReference type="EMBL" id="BGZK01000314">
    <property type="protein sequence ID" value="GBP36098.1"/>
    <property type="molecule type" value="Genomic_DNA"/>
</dbReference>
<accession>A0A4C1VAG4</accession>
<feature type="compositionally biased region" description="Basic and acidic residues" evidence="1">
    <location>
        <begin position="43"/>
        <end position="54"/>
    </location>
</feature>
<evidence type="ECO:0000313" key="3">
    <source>
        <dbReference type="Proteomes" id="UP000299102"/>
    </source>
</evidence>
<evidence type="ECO:0000313" key="2">
    <source>
        <dbReference type="EMBL" id="GBP36098.1"/>
    </source>
</evidence>
<sequence length="145" mass="16586">MFCRCWNSSSKVALKTPRPATSRHHMFVLLLHTIQRETKHHAGRVDTTARRRSIEQSAPDGLKTEDVRVDVTVKCARRGWSTPKEGTTTFLFRRPPNKTMILKSRQLEGMRHTKGRNPHLPFYKPVNVLNGIELSGGLLIESMEL</sequence>
<reference evidence="2 3" key="1">
    <citation type="journal article" date="2019" name="Commun. Biol.">
        <title>The bagworm genome reveals a unique fibroin gene that provides high tensile strength.</title>
        <authorList>
            <person name="Kono N."/>
            <person name="Nakamura H."/>
            <person name="Ohtoshi R."/>
            <person name="Tomita M."/>
            <person name="Numata K."/>
            <person name="Arakawa K."/>
        </authorList>
    </citation>
    <scope>NUCLEOTIDE SEQUENCE [LARGE SCALE GENOMIC DNA]</scope>
</reference>
<proteinExistence type="predicted"/>
<protein>
    <submittedName>
        <fullName evidence="2">Uncharacterized protein</fullName>
    </submittedName>
</protein>
<dbReference type="Proteomes" id="UP000299102">
    <property type="component" value="Unassembled WGS sequence"/>
</dbReference>
<comment type="caution">
    <text evidence="2">The sequence shown here is derived from an EMBL/GenBank/DDBJ whole genome shotgun (WGS) entry which is preliminary data.</text>
</comment>
<name>A0A4C1VAG4_EUMVA</name>
<evidence type="ECO:0000256" key="1">
    <source>
        <dbReference type="SAM" id="MobiDB-lite"/>
    </source>
</evidence>
<gene>
    <name evidence="2" type="ORF">EVAR_93791_1</name>
</gene>
<organism evidence="2 3">
    <name type="scientific">Eumeta variegata</name>
    <name type="common">Bagworm moth</name>
    <name type="synonym">Eumeta japonica</name>
    <dbReference type="NCBI Taxonomy" id="151549"/>
    <lineage>
        <taxon>Eukaryota</taxon>
        <taxon>Metazoa</taxon>
        <taxon>Ecdysozoa</taxon>
        <taxon>Arthropoda</taxon>
        <taxon>Hexapoda</taxon>
        <taxon>Insecta</taxon>
        <taxon>Pterygota</taxon>
        <taxon>Neoptera</taxon>
        <taxon>Endopterygota</taxon>
        <taxon>Lepidoptera</taxon>
        <taxon>Glossata</taxon>
        <taxon>Ditrysia</taxon>
        <taxon>Tineoidea</taxon>
        <taxon>Psychidae</taxon>
        <taxon>Oiketicinae</taxon>
        <taxon>Eumeta</taxon>
    </lineage>
</organism>
<feature type="region of interest" description="Disordered" evidence="1">
    <location>
        <begin position="39"/>
        <end position="60"/>
    </location>
</feature>
<dbReference type="AlphaFoldDB" id="A0A4C1VAG4"/>